<keyword evidence="2" id="KW-1185">Reference proteome</keyword>
<dbReference type="InterPro" id="IPR046136">
    <property type="entry name" value="DUF6138"/>
</dbReference>
<dbReference type="RefSeq" id="WP_168736440.1">
    <property type="nucleotide sequence ID" value="NZ_JABAHZ010000001.1"/>
</dbReference>
<sequence length="550" mass="61536">MTNELETIAKDIAHGVSVLLAQLNKNKDAAAIIKRSRLQVGIFDFARFVYKNGEMYLYTSDDDFSDADMHYEGSNTTGVLTDPEAAKQLEPLLHTALQPVIAQYTELPVLDYRFRVYGQVLVGGRRIAIAPYNHTSESRRAQLLTTIAQYIDQHIDNGQYPTKELDTFFLSRHLLDEGLFQPPEASRIMAIFDKICQLNKANKEALARHRHYIINALQQWAEEVFIPRFYTVAKATFQPTVYTLQADHPAVDPGLLDLLVYTAVMIIKYSPSYSQSSGIRLAELAGELGSGAATTLLQSGTGKFKAVATSSVQLQCNDILGTVSIQVRQENEEAYQQALEYLIGLLEEDFPHSYAIELKSKVKNFLPIKNTGKKSTHRFFANALAYKALFPLLEQYARVAMSQPYEWYTDADAEICCLPGTYAVFGLGLASTDYFQLVQDYMKQVDTEHQSVQNHFTQALISQYGVNADTIPTIFRCLLACQDMKPIRELQVFEQPVYAPLLLELVRELPGHEIEHIMGLIWGGTQKLAAIAKKKGADPALEGVLAAATK</sequence>
<dbReference type="Pfam" id="PF19635">
    <property type="entry name" value="DUF6138"/>
    <property type="match status" value="1"/>
</dbReference>
<comment type="caution">
    <text evidence="1">The sequence shown here is derived from an EMBL/GenBank/DDBJ whole genome shotgun (WGS) entry which is preliminary data.</text>
</comment>
<dbReference type="AlphaFoldDB" id="A0A847SB88"/>
<evidence type="ECO:0000313" key="2">
    <source>
        <dbReference type="Proteomes" id="UP000552864"/>
    </source>
</evidence>
<dbReference type="Proteomes" id="UP000552864">
    <property type="component" value="Unassembled WGS sequence"/>
</dbReference>
<organism evidence="1 2">
    <name type="scientific">Chitinophaga eiseniae</name>
    <dbReference type="NCBI Taxonomy" id="634771"/>
    <lineage>
        <taxon>Bacteria</taxon>
        <taxon>Pseudomonadati</taxon>
        <taxon>Bacteroidota</taxon>
        <taxon>Chitinophagia</taxon>
        <taxon>Chitinophagales</taxon>
        <taxon>Chitinophagaceae</taxon>
        <taxon>Chitinophaga</taxon>
    </lineage>
</organism>
<accession>A0A847SB88</accession>
<reference evidence="1 2" key="1">
    <citation type="submission" date="2020-04" db="EMBL/GenBank/DDBJ databases">
        <authorList>
            <person name="Yin C."/>
        </authorList>
    </citation>
    <scope>NUCLEOTIDE SEQUENCE [LARGE SCALE GENOMIC DNA]</scope>
    <source>
        <strain evidence="1 2">Ak56</strain>
    </source>
</reference>
<evidence type="ECO:0000313" key="1">
    <source>
        <dbReference type="EMBL" id="NLR77003.1"/>
    </source>
</evidence>
<protein>
    <submittedName>
        <fullName evidence="1">Uncharacterized protein</fullName>
    </submittedName>
</protein>
<name>A0A847SB88_9BACT</name>
<proteinExistence type="predicted"/>
<gene>
    <name evidence="1" type="ORF">HGH91_00095</name>
</gene>
<dbReference type="EMBL" id="JABAHZ010000001">
    <property type="protein sequence ID" value="NLR77003.1"/>
    <property type="molecule type" value="Genomic_DNA"/>
</dbReference>